<evidence type="ECO:0000256" key="1">
    <source>
        <dbReference type="SAM" id="MobiDB-lite"/>
    </source>
</evidence>
<feature type="transmembrane region" description="Helical" evidence="2">
    <location>
        <begin position="380"/>
        <end position="401"/>
    </location>
</feature>
<keyword evidence="4" id="KW-1185">Reference proteome</keyword>
<dbReference type="Proteomes" id="UP000567179">
    <property type="component" value="Unassembled WGS sequence"/>
</dbReference>
<protein>
    <submittedName>
        <fullName evidence="3">Uncharacterized protein</fullName>
    </submittedName>
</protein>
<reference evidence="3 4" key="1">
    <citation type="journal article" date="2020" name="ISME J.">
        <title>Uncovering the hidden diversity of litter-decomposition mechanisms in mushroom-forming fungi.</title>
        <authorList>
            <person name="Floudas D."/>
            <person name="Bentzer J."/>
            <person name="Ahren D."/>
            <person name="Johansson T."/>
            <person name="Persson P."/>
            <person name="Tunlid A."/>
        </authorList>
    </citation>
    <scope>NUCLEOTIDE SEQUENCE [LARGE SCALE GENOMIC DNA]</scope>
    <source>
        <strain evidence="3 4">CBS 101986</strain>
    </source>
</reference>
<evidence type="ECO:0000313" key="4">
    <source>
        <dbReference type="Proteomes" id="UP000567179"/>
    </source>
</evidence>
<feature type="transmembrane region" description="Helical" evidence="2">
    <location>
        <begin position="347"/>
        <end position="368"/>
    </location>
</feature>
<keyword evidence="2" id="KW-0472">Membrane</keyword>
<name>A0A8H5BU16_9AGAR</name>
<keyword evidence="2" id="KW-0812">Transmembrane</keyword>
<feature type="compositionally biased region" description="Basic residues" evidence="1">
    <location>
        <begin position="274"/>
        <end position="283"/>
    </location>
</feature>
<organism evidence="3 4">
    <name type="scientific">Psilocybe cf. subviscida</name>
    <dbReference type="NCBI Taxonomy" id="2480587"/>
    <lineage>
        <taxon>Eukaryota</taxon>
        <taxon>Fungi</taxon>
        <taxon>Dikarya</taxon>
        <taxon>Basidiomycota</taxon>
        <taxon>Agaricomycotina</taxon>
        <taxon>Agaricomycetes</taxon>
        <taxon>Agaricomycetidae</taxon>
        <taxon>Agaricales</taxon>
        <taxon>Agaricineae</taxon>
        <taxon>Strophariaceae</taxon>
        <taxon>Psilocybe</taxon>
    </lineage>
</organism>
<feature type="compositionally biased region" description="Gly residues" evidence="1">
    <location>
        <begin position="228"/>
        <end position="237"/>
    </location>
</feature>
<feature type="region of interest" description="Disordered" evidence="1">
    <location>
        <begin position="228"/>
        <end position="283"/>
    </location>
</feature>
<comment type="caution">
    <text evidence="3">The sequence shown here is derived from an EMBL/GenBank/DDBJ whole genome shotgun (WGS) entry which is preliminary data.</text>
</comment>
<evidence type="ECO:0000256" key="2">
    <source>
        <dbReference type="SAM" id="Phobius"/>
    </source>
</evidence>
<proteinExistence type="predicted"/>
<evidence type="ECO:0000313" key="3">
    <source>
        <dbReference type="EMBL" id="KAF5329328.1"/>
    </source>
</evidence>
<dbReference type="EMBL" id="JAACJJ010000002">
    <property type="protein sequence ID" value="KAF5329328.1"/>
    <property type="molecule type" value="Genomic_DNA"/>
</dbReference>
<dbReference type="AlphaFoldDB" id="A0A8H5BU16"/>
<keyword evidence="2" id="KW-1133">Transmembrane helix</keyword>
<accession>A0A8H5BU16</accession>
<sequence>MVLMSPSRSRHVHASRSSIDTTPAAPARAISIVPLTIPLQIHSDPLPTRPTASRNLSYDAGNGNVPAPVFHPPQGPPKPPVQPVVQPYPFYKGLRRRPALRHPCSCTSTCPILVGLIFIARTNGIPHVEHFTPIIVEAAMDTGAPPPPSPPPALPVPCLSVLNRDGRSPNGLNGINDCGDGRHLALGSECESEAIRTAQIPSITIGVGGLNELNGDGRLVAATACGSGGKAPGGGSAGTHLGAPGTGTRIATGHEGGPESRPRPGHSPVSSSRPTHRTHHQRIASRGVLRHLQCITVAAAASIVSVIRISISFPADTRKISALRKKKFVGKAEHCSSMYEYRGSFQAFSALIFHGFFTLPIPAIAISTTTSPPTGRTGPLPYLLLSAAIHSFLDAVAHFLYV</sequence>
<gene>
    <name evidence="3" type="ORF">D9619_009471</name>
</gene>
<feature type="region of interest" description="Disordered" evidence="1">
    <location>
        <begin position="1"/>
        <end position="23"/>
    </location>
</feature>
<feature type="transmembrane region" description="Helical" evidence="2">
    <location>
        <begin position="292"/>
        <end position="311"/>
    </location>
</feature>